<evidence type="ECO:0000256" key="1">
    <source>
        <dbReference type="ARBA" id="ARBA00009356"/>
    </source>
</evidence>
<dbReference type="RefSeq" id="YP_665654.1">
    <property type="nucleotide sequence ID" value="NC_008239.1"/>
</dbReference>
<dbReference type="InterPro" id="IPR019906">
    <property type="entry name" value="Ribosomal_uL6_bac-type"/>
</dbReference>
<sequence length="187" mass="21266">MKIFKYTLYIPIGLSIVITESSLKMEGPLGSIIIPLSTMDPYGIIFIKIINDNSKEQKYIEIIGNSSHSKIQSLFPSIISKFKQMIDGVSRGVFTSLELIGVGYRAQLESNFLDLKLGHSHPIQYPINPSMKIVQKKPTEIALYGIDKQYVRQVAADLRYFRPPEVYKGKGIRYHNECIKIKQGKKK</sequence>
<gene>
    <name evidence="6" type="primary">rpl6</name>
</gene>
<dbReference type="PANTHER" id="PTHR11655">
    <property type="entry name" value="60S/50S RIBOSOMAL PROTEIN L6/L9"/>
    <property type="match status" value="1"/>
</dbReference>
<dbReference type="GO" id="GO:0002181">
    <property type="term" value="P:cytoplasmic translation"/>
    <property type="evidence" value="ECO:0007669"/>
    <property type="project" value="TreeGrafter"/>
</dbReference>
<dbReference type="GO" id="GO:0003735">
    <property type="term" value="F:structural constituent of ribosome"/>
    <property type="evidence" value="ECO:0007669"/>
    <property type="project" value="InterPro"/>
</dbReference>
<keyword evidence="6" id="KW-0496">Mitochondrion</keyword>
<dbReference type="GO" id="GO:0022625">
    <property type="term" value="C:cytosolic large ribosomal subunit"/>
    <property type="evidence" value="ECO:0007669"/>
    <property type="project" value="TreeGrafter"/>
</dbReference>
<evidence type="ECO:0000256" key="3">
    <source>
        <dbReference type="ARBA" id="ARBA00023274"/>
    </source>
</evidence>
<dbReference type="PROSITE" id="PS00525">
    <property type="entry name" value="RIBOSOMAL_L6_1"/>
    <property type="match status" value="1"/>
</dbReference>
<dbReference type="PIRSF" id="PIRSF002162">
    <property type="entry name" value="Ribosomal_L6"/>
    <property type="match status" value="1"/>
</dbReference>
<dbReference type="InterPro" id="IPR020040">
    <property type="entry name" value="Ribosomal_uL6_a/b-dom"/>
</dbReference>
<dbReference type="GO" id="GO:0019843">
    <property type="term" value="F:rRNA binding"/>
    <property type="evidence" value="ECO:0007669"/>
    <property type="project" value="InterPro"/>
</dbReference>
<evidence type="ECO:0000256" key="2">
    <source>
        <dbReference type="ARBA" id="ARBA00022980"/>
    </source>
</evidence>
<evidence type="ECO:0000256" key="4">
    <source>
        <dbReference type="RuleBase" id="RU003869"/>
    </source>
</evidence>
<feature type="domain" description="Large ribosomal subunit protein uL6 alpha-beta" evidence="5">
    <location>
        <begin position="100"/>
        <end position="174"/>
    </location>
</feature>
<comment type="similarity">
    <text evidence="1 4">Belongs to the universal ribosomal protein uL6 family.</text>
</comment>
<keyword evidence="3 4" id="KW-0687">Ribonucleoprotein</keyword>
<reference evidence="6" key="1">
    <citation type="journal article" date="1999" name="Plant Cell">
        <title>The complete mitochondrial DNA sequences of Nephroselmis olivacea and Pedinomonas minor: two radically different evolutionary patterns within the green algae.</title>
        <authorList>
            <person name="Turmel M."/>
            <person name="Lemieux C."/>
            <person name="Burger G."/>
            <person name="Lang B.F."/>
            <person name="Otis C."/>
            <person name="Plante I."/>
            <person name="Gray M.W."/>
        </authorList>
    </citation>
    <scope>NUCLEOTIDE SEQUENCE</scope>
    <source>
        <strain evidence="6">NIES-484</strain>
    </source>
</reference>
<accession>Q9TCB6</accession>
<dbReference type="InterPro" id="IPR000702">
    <property type="entry name" value="Ribosomal_uL6-like"/>
</dbReference>
<proteinExistence type="inferred from homology"/>
<dbReference type="InterPro" id="IPR002358">
    <property type="entry name" value="Ribosomal_uL6_CS"/>
</dbReference>
<geneLocation type="mitochondrion" evidence="6"/>
<dbReference type="Gene3D" id="3.90.930.12">
    <property type="entry name" value="Ribosomal protein L6, alpha-beta domain"/>
    <property type="match status" value="1"/>
</dbReference>
<dbReference type="PRINTS" id="PR00059">
    <property type="entry name" value="RIBOSOMALL6"/>
</dbReference>
<dbReference type="SUPFAM" id="SSF56053">
    <property type="entry name" value="Ribosomal protein L6"/>
    <property type="match status" value="1"/>
</dbReference>
<dbReference type="GeneID" id="4178023"/>
<dbReference type="InterPro" id="IPR036789">
    <property type="entry name" value="Ribosomal_uL6-like_a/b-dom_sf"/>
</dbReference>
<organism evidence="6">
    <name type="scientific">Nephroselmis olivacea</name>
    <name type="common">Green alga</name>
    <dbReference type="NCBI Taxonomy" id="31312"/>
    <lineage>
        <taxon>Eukaryota</taxon>
        <taxon>Viridiplantae</taxon>
        <taxon>Chlorophyta</taxon>
        <taxon>Nephroselmidophyceae</taxon>
        <taxon>Nephroselmidales</taxon>
        <taxon>Nephroselmidaceae</taxon>
        <taxon>Nephroselmis</taxon>
    </lineage>
</organism>
<keyword evidence="2 4" id="KW-0689">Ribosomal protein</keyword>
<protein>
    <submittedName>
        <fullName evidence="6">Ribosomal protein L6</fullName>
    </submittedName>
</protein>
<dbReference type="Pfam" id="PF00347">
    <property type="entry name" value="Ribosomal_L6"/>
    <property type="match status" value="1"/>
</dbReference>
<evidence type="ECO:0000313" key="6">
    <source>
        <dbReference type="EMBL" id="AAF03181.1"/>
    </source>
</evidence>
<evidence type="ECO:0000259" key="5">
    <source>
        <dbReference type="Pfam" id="PF00347"/>
    </source>
</evidence>
<dbReference type="PANTHER" id="PTHR11655:SF14">
    <property type="entry name" value="LARGE RIBOSOMAL SUBUNIT PROTEIN UL6M"/>
    <property type="match status" value="1"/>
</dbReference>
<dbReference type="EMBL" id="AF110138">
    <property type="protein sequence ID" value="AAF03181.1"/>
    <property type="molecule type" value="Genomic_DNA"/>
</dbReference>
<dbReference type="AlphaFoldDB" id="Q9TCB6"/>
<name>Q9TCB6_NEPOL</name>